<proteinExistence type="predicted"/>
<gene>
    <name evidence="2" type="ORF">L198_06625</name>
</gene>
<keyword evidence="3" id="KW-1185">Reference proteome</keyword>
<evidence type="ECO:0000313" key="3">
    <source>
        <dbReference type="Proteomes" id="UP000094819"/>
    </source>
</evidence>
<dbReference type="Proteomes" id="UP000094819">
    <property type="component" value="Unassembled WGS sequence"/>
</dbReference>
<comment type="caution">
    <text evidence="2">The sequence shown here is derived from an EMBL/GenBank/DDBJ whole genome shotgun (WGS) entry which is preliminary data.</text>
</comment>
<protein>
    <recommendedName>
        <fullName evidence="4">BZIP domain-containing protein</fullName>
    </recommendedName>
</protein>
<name>A0A1E3IJQ8_9TREE</name>
<reference evidence="2 3" key="1">
    <citation type="submission" date="2016-06" db="EMBL/GenBank/DDBJ databases">
        <title>Evolution of pathogenesis and genome organization in the Tremellales.</title>
        <authorList>
            <person name="Cuomo C."/>
            <person name="Litvintseva A."/>
            <person name="Heitman J."/>
            <person name="Chen Y."/>
            <person name="Sun S."/>
            <person name="Springer D."/>
            <person name="Dromer F."/>
            <person name="Young S."/>
            <person name="Zeng Q."/>
            <person name="Chapman S."/>
            <person name="Gujja S."/>
            <person name="Saif S."/>
            <person name="Birren B."/>
        </authorList>
    </citation>
    <scope>NUCLEOTIDE SEQUENCE [LARGE SCALE GENOMIC DNA]</scope>
    <source>
        <strain evidence="2 3">CBS 7118</strain>
    </source>
</reference>
<dbReference type="GeneID" id="30195837"/>
<dbReference type="AlphaFoldDB" id="A0A1E3IJQ8"/>
<organism evidence="2 3">
    <name type="scientific">Cryptococcus wingfieldii CBS 7118</name>
    <dbReference type="NCBI Taxonomy" id="1295528"/>
    <lineage>
        <taxon>Eukaryota</taxon>
        <taxon>Fungi</taxon>
        <taxon>Dikarya</taxon>
        <taxon>Basidiomycota</taxon>
        <taxon>Agaricomycotina</taxon>
        <taxon>Tremellomycetes</taxon>
        <taxon>Tremellales</taxon>
        <taxon>Cryptococcaceae</taxon>
        <taxon>Cryptococcus</taxon>
    </lineage>
</organism>
<evidence type="ECO:0008006" key="4">
    <source>
        <dbReference type="Google" id="ProtNLM"/>
    </source>
</evidence>
<accession>A0A1E3IJQ8</accession>
<dbReference type="EMBL" id="AWGH01000024">
    <property type="protein sequence ID" value="ODN88823.1"/>
    <property type="molecule type" value="Genomic_DNA"/>
</dbReference>
<evidence type="ECO:0000313" key="2">
    <source>
        <dbReference type="EMBL" id="ODN88823.1"/>
    </source>
</evidence>
<dbReference type="RefSeq" id="XP_019029381.1">
    <property type="nucleotide sequence ID" value="XM_019178680.1"/>
</dbReference>
<feature type="region of interest" description="Disordered" evidence="1">
    <location>
        <begin position="214"/>
        <end position="235"/>
    </location>
</feature>
<sequence length="235" mass="26446">MSDRDDPNDISLFYGHDDDNTQQDADVDTGEPSSSSHGPLLPRPSDSEEDLNHRALAASSRNQSTADKINRVMSRYTWEELAGKENKTDEEKDVRRILSNRRAALNSRNNKKKNQNSLVTINDDLASQLFESHKTIDELTNARDEKDQQALTRDQYILSLETRLTAMENLFIETGGVLPSSFSQQQSWFPSEVALPEGEGGDNLWTDGQHVQFGDGSFLGPDMTQQDSTQMDHEQ</sequence>
<feature type="region of interest" description="Disordered" evidence="1">
    <location>
        <begin position="1"/>
        <end position="68"/>
    </location>
</feature>
<evidence type="ECO:0000256" key="1">
    <source>
        <dbReference type="SAM" id="MobiDB-lite"/>
    </source>
</evidence>